<dbReference type="EMBL" id="CAKLBY020000231">
    <property type="protein sequence ID" value="CAK7938525.1"/>
    <property type="molecule type" value="Genomic_DNA"/>
</dbReference>
<feature type="chain" id="PRO_5043315022" evidence="2">
    <location>
        <begin position="25"/>
        <end position="590"/>
    </location>
</feature>
<dbReference type="AlphaFoldDB" id="A0AAV1UVP9"/>
<evidence type="ECO:0000256" key="2">
    <source>
        <dbReference type="SAM" id="SignalP"/>
    </source>
</evidence>
<organism evidence="3 4">
    <name type="scientific">Peronospora matthiolae</name>
    <dbReference type="NCBI Taxonomy" id="2874970"/>
    <lineage>
        <taxon>Eukaryota</taxon>
        <taxon>Sar</taxon>
        <taxon>Stramenopiles</taxon>
        <taxon>Oomycota</taxon>
        <taxon>Peronosporomycetes</taxon>
        <taxon>Peronosporales</taxon>
        <taxon>Peronosporaceae</taxon>
        <taxon>Peronospora</taxon>
    </lineage>
</organism>
<comment type="caution">
    <text evidence="3">The sequence shown here is derived from an EMBL/GenBank/DDBJ whole genome shotgun (WGS) entry which is preliminary data.</text>
</comment>
<reference evidence="3" key="1">
    <citation type="submission" date="2024-01" db="EMBL/GenBank/DDBJ databases">
        <authorList>
            <person name="Webb A."/>
        </authorList>
    </citation>
    <scope>NUCLEOTIDE SEQUENCE</scope>
    <source>
        <strain evidence="3">Pm1</strain>
    </source>
</reference>
<protein>
    <submittedName>
        <fullName evidence="3">Uncharacterized protein</fullName>
    </submittedName>
</protein>
<accession>A0AAV1UVP9</accession>
<evidence type="ECO:0000256" key="1">
    <source>
        <dbReference type="SAM" id="MobiDB-lite"/>
    </source>
</evidence>
<evidence type="ECO:0000313" key="3">
    <source>
        <dbReference type="EMBL" id="CAK7938525.1"/>
    </source>
</evidence>
<feature type="signal peptide" evidence="2">
    <location>
        <begin position="1"/>
        <end position="24"/>
    </location>
</feature>
<evidence type="ECO:0000313" key="4">
    <source>
        <dbReference type="Proteomes" id="UP001162060"/>
    </source>
</evidence>
<proteinExistence type="predicted"/>
<feature type="compositionally biased region" description="Polar residues" evidence="1">
    <location>
        <begin position="513"/>
        <end position="559"/>
    </location>
</feature>
<keyword evidence="2" id="KW-0732">Signal</keyword>
<name>A0AAV1UVP9_9STRA</name>
<feature type="region of interest" description="Disordered" evidence="1">
    <location>
        <begin position="511"/>
        <end position="590"/>
    </location>
</feature>
<gene>
    <name evidence="3" type="ORF">PM001_LOCUS23675</name>
</gene>
<feature type="compositionally biased region" description="Polar residues" evidence="1">
    <location>
        <begin position="577"/>
        <end position="590"/>
    </location>
</feature>
<sequence length="590" mass="61564">MQKSIATYLGVIVIATTLASSGSASNFSNWVSPVNTSASACYRKAFLSSDSCAKGYKSDGIATCWAQCPLDFPVECGMECIPQTSDCTSQILDKVFSVATVALNTATAGMFGKIRKASEALQLGVKCGQQLYSATSALMSYIEEVQANATLGQHLMSAVNQSDIVTSELPAAVSTCLDLPVSPDTPVIATAVNYIVTAIVGNGASILNPGSFLALMNDLGIDKSVQGLDANSQVQLQDILSAGTTCGTQLQALIHKVTQFVVAMKQKDPAVAVSKIRQALSVSDLFLTGVPDAIDSCSHNLTDDVYRTRDNLRSVMSTIVDGLVDSAVDGNGKTLSSTDYLTAVAGMGMDVIAVLDPTGLAAMVDTFLQPICAPTVFIGEIDDGSLTDALALTTEGQAFNGSHGTWSKSGDGTVNIVLYSLDSKDVTVVMHSGGDTVAKVKVASGATVSWNSTMSVLQDQTLYLDRWRPGPFRVPSSRGGSLLMWVPRSSAGGQIDLHVTINGGNVDDVRRNIGNSGDPNVVQSSKGDVGKNGSTGPVSTAQLVDGQRNPTSSTPTSRKTGVPHDLNKHESVKPPTLLTTVETTGNLCES</sequence>
<dbReference type="Proteomes" id="UP001162060">
    <property type="component" value="Unassembled WGS sequence"/>
</dbReference>